<reference evidence="2 3" key="1">
    <citation type="journal article" date="2013" name="PLoS ONE">
        <title>Cultivation and Complete Genome Sequencing of Gloeobacter kilaueensis sp. nov., from a Lava Cave in Kilauea Caldera, Hawai'i.</title>
        <authorList>
            <person name="Saw J.H."/>
            <person name="Schatz M."/>
            <person name="Brown M.V."/>
            <person name="Kunkel D.D."/>
            <person name="Foster J.S."/>
            <person name="Shick H."/>
            <person name="Christensen S."/>
            <person name="Hou S."/>
            <person name="Wan X."/>
            <person name="Donachie S.P."/>
        </authorList>
    </citation>
    <scope>NUCLEOTIDE SEQUENCE [LARGE SCALE GENOMIC DNA]</scope>
    <source>
        <strain evidence="3">JS</strain>
    </source>
</reference>
<dbReference type="GO" id="GO:0003743">
    <property type="term" value="F:translation initiation factor activity"/>
    <property type="evidence" value="ECO:0007669"/>
    <property type="project" value="UniProtKB-KW"/>
</dbReference>
<dbReference type="AlphaFoldDB" id="U5QJE8"/>
<dbReference type="RefSeq" id="WP_023174202.1">
    <property type="nucleotide sequence ID" value="NC_022600.1"/>
</dbReference>
<dbReference type="Proteomes" id="UP000017396">
    <property type="component" value="Chromosome"/>
</dbReference>
<feature type="compositionally biased region" description="Pro residues" evidence="1">
    <location>
        <begin position="80"/>
        <end position="97"/>
    </location>
</feature>
<keyword evidence="2" id="KW-0648">Protein biosynthesis</keyword>
<accession>U5QJE8</accession>
<sequence>MPNFFESILDLQQVVYGLRQTMFGGTFNKSHRPDKGATAIVEGVASRARPGFKPPPLPKRPGMAAAAPPQVSAPQRPGAPVRPNPPQAGAPARPNPPQAGARPNPNAPVAPQAGAPQRPGMPQRPAGPPRPMEAPSGAKIFGKSMNDLPQIPGIGARPAGKRSAAEERAAQEMQLLQARGMNWFSAALNQWVTVAYSSARSFFERRQ</sequence>
<proteinExistence type="predicted"/>
<gene>
    <name evidence="2" type="primary">kgd</name>
    <name evidence="2" type="ORF">GKIL_2747</name>
</gene>
<evidence type="ECO:0000313" key="3">
    <source>
        <dbReference type="Proteomes" id="UP000017396"/>
    </source>
</evidence>
<dbReference type="EMBL" id="CP003587">
    <property type="protein sequence ID" value="AGY58993.1"/>
    <property type="molecule type" value="Genomic_DNA"/>
</dbReference>
<dbReference type="HOGENOM" id="CLU_1324821_0_0_3"/>
<evidence type="ECO:0000313" key="2">
    <source>
        <dbReference type="EMBL" id="AGY58993.1"/>
    </source>
</evidence>
<organism evidence="2 3">
    <name type="scientific">Gloeobacter kilaueensis (strain ATCC BAA-2537 / CCAP 1431/1 / ULC 316 / JS1)</name>
    <dbReference type="NCBI Taxonomy" id="1183438"/>
    <lineage>
        <taxon>Bacteria</taxon>
        <taxon>Bacillati</taxon>
        <taxon>Cyanobacteriota</taxon>
        <taxon>Cyanophyceae</taxon>
        <taxon>Gloeobacterales</taxon>
        <taxon>Gloeobacteraceae</taxon>
        <taxon>Gloeobacter</taxon>
    </lineage>
</organism>
<dbReference type="KEGG" id="glj:GKIL_2747"/>
<name>U5QJE8_GLOK1</name>
<protein>
    <submittedName>
        <fullName evidence="2">Translation initiation factor</fullName>
    </submittedName>
</protein>
<evidence type="ECO:0000256" key="1">
    <source>
        <dbReference type="SAM" id="MobiDB-lite"/>
    </source>
</evidence>
<dbReference type="STRING" id="1183438.GKIL_2747"/>
<keyword evidence="3" id="KW-1185">Reference proteome</keyword>
<keyword evidence="2" id="KW-0396">Initiation factor</keyword>
<feature type="region of interest" description="Disordered" evidence="1">
    <location>
        <begin position="42"/>
        <end position="152"/>
    </location>
</feature>
<feature type="compositionally biased region" description="Low complexity" evidence="1">
    <location>
        <begin position="60"/>
        <end position="76"/>
    </location>
</feature>